<dbReference type="AlphaFoldDB" id="A0A6C0GFM6"/>
<keyword evidence="2" id="KW-0031">Aminopeptidase</keyword>
<dbReference type="RefSeq" id="WP_162442647.1">
    <property type="nucleotide sequence ID" value="NZ_CP048222.1"/>
</dbReference>
<keyword evidence="2" id="KW-0645">Protease</keyword>
<evidence type="ECO:0000256" key="1">
    <source>
        <dbReference type="SAM" id="Phobius"/>
    </source>
</evidence>
<keyword evidence="1" id="KW-0472">Membrane</keyword>
<proteinExistence type="predicted"/>
<reference evidence="2 3" key="1">
    <citation type="submission" date="2020-01" db="EMBL/GenBank/DDBJ databases">
        <authorList>
            <person name="Kim M.K."/>
        </authorList>
    </citation>
    <scope>NUCLEOTIDE SEQUENCE [LARGE SCALE GENOMIC DNA]</scope>
    <source>
        <strain evidence="2 3">172606-1</strain>
    </source>
</reference>
<feature type="transmembrane region" description="Helical" evidence="1">
    <location>
        <begin position="7"/>
        <end position="28"/>
    </location>
</feature>
<keyword evidence="1" id="KW-0812">Transmembrane</keyword>
<organism evidence="2 3">
    <name type="scientific">Rhodocytophaga rosea</name>
    <dbReference type="NCBI Taxonomy" id="2704465"/>
    <lineage>
        <taxon>Bacteria</taxon>
        <taxon>Pseudomonadati</taxon>
        <taxon>Bacteroidota</taxon>
        <taxon>Cytophagia</taxon>
        <taxon>Cytophagales</taxon>
        <taxon>Rhodocytophagaceae</taxon>
        <taxon>Rhodocytophaga</taxon>
    </lineage>
</organism>
<dbReference type="Proteomes" id="UP000480178">
    <property type="component" value="Chromosome"/>
</dbReference>
<name>A0A6C0GFM6_9BACT</name>
<keyword evidence="2" id="KW-0378">Hydrolase</keyword>
<keyword evidence="1" id="KW-1133">Transmembrane helix</keyword>
<sequence>MIKKIIYTILIILALLVIWQYELVWYGIGQGYGQLRIIYNARPLQEYMADPAFPDSLKRKLTLIQEIRKYAIDSLGINDSDNYTTVYDQKGKPVLWVVTACEPYSLEPVEWKFPLLGAFTYKGFFEYGKAQKQEAELKKEGLDTEIDEVAGWSTLGWFKDPILTSMLERNEGQLANLIIHELTHATLYIKNNVEYNENLASFVGDHGAQQFLMYKYGIDSREYRRYENGKYNREKYTAHILRGADLLDSLYKNFTSTVTRATKDTLKYHLIRKIMDTADTLTYAGVRSDTNRVVEKEEPLPNNTYFADFIRYRARQNQFEQEFRTKFKSDFKKYLAYLKQTYRSL</sequence>
<dbReference type="GO" id="GO:0004177">
    <property type="term" value="F:aminopeptidase activity"/>
    <property type="evidence" value="ECO:0007669"/>
    <property type="project" value="UniProtKB-KW"/>
</dbReference>
<keyword evidence="3" id="KW-1185">Reference proteome</keyword>
<dbReference type="KEGG" id="rhoz:GXP67_07950"/>
<evidence type="ECO:0000313" key="2">
    <source>
        <dbReference type="EMBL" id="QHT66593.1"/>
    </source>
</evidence>
<dbReference type="InterPro" id="IPR014553">
    <property type="entry name" value="Aminopept"/>
</dbReference>
<evidence type="ECO:0000313" key="3">
    <source>
        <dbReference type="Proteomes" id="UP000480178"/>
    </source>
</evidence>
<gene>
    <name evidence="2" type="ORF">GXP67_07950</name>
</gene>
<protein>
    <submittedName>
        <fullName evidence="2">Aminopeptidase</fullName>
    </submittedName>
</protein>
<dbReference type="EMBL" id="CP048222">
    <property type="protein sequence ID" value="QHT66593.1"/>
    <property type="molecule type" value="Genomic_DNA"/>
</dbReference>
<dbReference type="Pfam" id="PF10023">
    <property type="entry name" value="Aminopep"/>
    <property type="match status" value="1"/>
</dbReference>
<accession>A0A6C0GFM6</accession>